<proteinExistence type="predicted"/>
<accession>A0AAN8QP83</accession>
<keyword evidence="2" id="KW-1185">Reference proteome</keyword>
<dbReference type="AlphaFoldDB" id="A0AAN8QP83"/>
<organism evidence="1 2">
    <name type="scientific">Coregonus suidteri</name>
    <dbReference type="NCBI Taxonomy" id="861788"/>
    <lineage>
        <taxon>Eukaryota</taxon>
        <taxon>Metazoa</taxon>
        <taxon>Chordata</taxon>
        <taxon>Craniata</taxon>
        <taxon>Vertebrata</taxon>
        <taxon>Euteleostomi</taxon>
        <taxon>Actinopterygii</taxon>
        <taxon>Neopterygii</taxon>
        <taxon>Teleostei</taxon>
        <taxon>Protacanthopterygii</taxon>
        <taxon>Salmoniformes</taxon>
        <taxon>Salmonidae</taxon>
        <taxon>Coregoninae</taxon>
        <taxon>Coregonus</taxon>
    </lineage>
</organism>
<reference evidence="1 2" key="1">
    <citation type="submission" date="2021-04" db="EMBL/GenBank/DDBJ databases">
        <authorList>
            <person name="De Guttry C."/>
            <person name="Zahm M."/>
            <person name="Klopp C."/>
            <person name="Cabau C."/>
            <person name="Louis A."/>
            <person name="Berthelot C."/>
            <person name="Parey E."/>
            <person name="Roest Crollius H."/>
            <person name="Montfort J."/>
            <person name="Robinson-Rechavi M."/>
            <person name="Bucao C."/>
            <person name="Bouchez O."/>
            <person name="Gislard M."/>
            <person name="Lluch J."/>
            <person name="Milhes M."/>
            <person name="Lampietro C."/>
            <person name="Lopez Roques C."/>
            <person name="Donnadieu C."/>
            <person name="Braasch I."/>
            <person name="Desvignes T."/>
            <person name="Postlethwait J."/>
            <person name="Bobe J."/>
            <person name="Wedekind C."/>
            <person name="Guiguen Y."/>
        </authorList>
    </citation>
    <scope>NUCLEOTIDE SEQUENCE [LARGE SCALE GENOMIC DNA]</scope>
    <source>
        <strain evidence="1">Cs_M1</strain>
        <tissue evidence="1">Blood</tissue>
    </source>
</reference>
<protein>
    <submittedName>
        <fullName evidence="1">Uncharacterized protein</fullName>
    </submittedName>
</protein>
<evidence type="ECO:0000313" key="2">
    <source>
        <dbReference type="Proteomes" id="UP001356427"/>
    </source>
</evidence>
<gene>
    <name evidence="1" type="ORF">J4Q44_G00327440</name>
</gene>
<dbReference type="Proteomes" id="UP001356427">
    <property type="component" value="Unassembled WGS sequence"/>
</dbReference>
<dbReference type="EMBL" id="JAGTTL010000032">
    <property type="protein sequence ID" value="KAK6296602.1"/>
    <property type="molecule type" value="Genomic_DNA"/>
</dbReference>
<name>A0AAN8QP83_9TELE</name>
<sequence length="52" mass="5914">MMGKPWMISVKIECSKPVELCPPEAFLPRVLPGQAVCGWPSQRHLHQTAWLE</sequence>
<evidence type="ECO:0000313" key="1">
    <source>
        <dbReference type="EMBL" id="KAK6296602.1"/>
    </source>
</evidence>
<comment type="caution">
    <text evidence="1">The sequence shown here is derived from an EMBL/GenBank/DDBJ whole genome shotgun (WGS) entry which is preliminary data.</text>
</comment>